<dbReference type="InterPro" id="IPR038765">
    <property type="entry name" value="Papain-like_cys_pep_sf"/>
</dbReference>
<dbReference type="InterPro" id="IPR000064">
    <property type="entry name" value="NLP_P60_dom"/>
</dbReference>
<name>A0A1M5YMB9_9FIRM</name>
<dbReference type="PROSITE" id="PS51935">
    <property type="entry name" value="NLPC_P60"/>
    <property type="match status" value="1"/>
</dbReference>
<dbReference type="Pfam" id="PF00877">
    <property type="entry name" value="NLPC_P60"/>
    <property type="match status" value="1"/>
</dbReference>
<evidence type="ECO:0000256" key="3">
    <source>
        <dbReference type="ARBA" id="ARBA00022801"/>
    </source>
</evidence>
<dbReference type="AlphaFoldDB" id="A0A1M5YMB9"/>
<protein>
    <submittedName>
        <fullName evidence="7">Cell wall-associated hydrolase, NlpC family</fullName>
    </submittedName>
</protein>
<dbReference type="SUPFAM" id="SSF50044">
    <property type="entry name" value="SH3-domain"/>
    <property type="match status" value="2"/>
</dbReference>
<dbReference type="PANTHER" id="PTHR47053">
    <property type="entry name" value="MUREIN DD-ENDOPEPTIDASE MEPH-RELATED"/>
    <property type="match status" value="1"/>
</dbReference>
<keyword evidence="8" id="KW-1185">Reference proteome</keyword>
<reference evidence="7 8" key="1">
    <citation type="submission" date="2016-11" db="EMBL/GenBank/DDBJ databases">
        <authorList>
            <person name="Jaros S."/>
            <person name="Januszkiewicz K."/>
            <person name="Wedrychowicz H."/>
        </authorList>
    </citation>
    <scope>NUCLEOTIDE SEQUENCE [LARGE SCALE GENOMIC DNA]</scope>
    <source>
        <strain evidence="7 8">DSM 10068</strain>
    </source>
</reference>
<evidence type="ECO:0000256" key="2">
    <source>
        <dbReference type="ARBA" id="ARBA00022670"/>
    </source>
</evidence>
<feature type="domain" description="SH3b" evidence="5">
    <location>
        <begin position="102"/>
        <end position="164"/>
    </location>
</feature>
<dbReference type="OrthoDB" id="9808890at2"/>
<dbReference type="InterPro" id="IPR036028">
    <property type="entry name" value="SH3-like_dom_sf"/>
</dbReference>
<proteinExistence type="inferred from homology"/>
<comment type="similarity">
    <text evidence="1">Belongs to the peptidase C40 family.</text>
</comment>
<dbReference type="GO" id="GO:0006508">
    <property type="term" value="P:proteolysis"/>
    <property type="evidence" value="ECO:0007669"/>
    <property type="project" value="UniProtKB-KW"/>
</dbReference>
<dbReference type="Proteomes" id="UP000183995">
    <property type="component" value="Unassembled WGS sequence"/>
</dbReference>
<dbReference type="RefSeq" id="WP_073079811.1">
    <property type="nucleotide sequence ID" value="NZ_FQXV01000009.1"/>
</dbReference>
<dbReference type="Gene3D" id="2.30.30.40">
    <property type="entry name" value="SH3 Domains"/>
    <property type="match status" value="2"/>
</dbReference>
<feature type="domain" description="NlpC/P60" evidence="6">
    <location>
        <begin position="188"/>
        <end position="313"/>
    </location>
</feature>
<dbReference type="InterPro" id="IPR003646">
    <property type="entry name" value="SH3-like_bac-type"/>
</dbReference>
<evidence type="ECO:0000259" key="6">
    <source>
        <dbReference type="PROSITE" id="PS51935"/>
    </source>
</evidence>
<feature type="domain" description="SH3b" evidence="5">
    <location>
        <begin position="33"/>
        <end position="96"/>
    </location>
</feature>
<organism evidence="7 8">
    <name type="scientific">Sporobacter termitidis DSM 10068</name>
    <dbReference type="NCBI Taxonomy" id="1123282"/>
    <lineage>
        <taxon>Bacteria</taxon>
        <taxon>Bacillati</taxon>
        <taxon>Bacillota</taxon>
        <taxon>Clostridia</taxon>
        <taxon>Eubacteriales</taxon>
        <taxon>Oscillospiraceae</taxon>
        <taxon>Sporobacter</taxon>
    </lineage>
</organism>
<gene>
    <name evidence="7" type="ORF">SAMN02745823_02658</name>
</gene>
<evidence type="ECO:0000256" key="1">
    <source>
        <dbReference type="ARBA" id="ARBA00007074"/>
    </source>
</evidence>
<evidence type="ECO:0000259" key="5">
    <source>
        <dbReference type="PROSITE" id="PS51781"/>
    </source>
</evidence>
<dbReference type="GO" id="GO:0008234">
    <property type="term" value="F:cysteine-type peptidase activity"/>
    <property type="evidence" value="ECO:0007669"/>
    <property type="project" value="UniProtKB-KW"/>
</dbReference>
<dbReference type="PANTHER" id="PTHR47053:SF1">
    <property type="entry name" value="MUREIN DD-ENDOPEPTIDASE MEPH-RELATED"/>
    <property type="match status" value="1"/>
</dbReference>
<keyword evidence="4" id="KW-0788">Thiol protease</keyword>
<keyword evidence="2" id="KW-0645">Protease</keyword>
<accession>A0A1M5YMB9</accession>
<dbReference type="InterPro" id="IPR051202">
    <property type="entry name" value="Peptidase_C40"/>
</dbReference>
<sequence length="314" mass="33303">MRFLRKIFAVLIVFSFVVSALYISASAAGSIAYGAATVGATSLNIRSGPDTTYPIVETVPQNEKIVILEQTNDYWYHVTYNGATGYVATLYLMNVLTAENFTAAGKLAGDDVFMRSGPATSSGSLGTLDAGTVVNIIGINSGWYKVNYGGKTGYIRSDFIALISDDQVSSPSPAATAVTTTPLFTGELTQGQQLVNFALQFVGGSYVYGGASPSTGFDCSGFVYYVFGHYDYDLTRSASSQYANNGSAISKSDLQPGDLVFFSSNGGYSVTHVGIYIGNSQFVHASSPKVGVVVSDLNSGYYLNAWYGAKRILS</sequence>
<dbReference type="STRING" id="1123282.SAMN02745823_02658"/>
<evidence type="ECO:0000256" key="4">
    <source>
        <dbReference type="ARBA" id="ARBA00022807"/>
    </source>
</evidence>
<dbReference type="SUPFAM" id="SSF54001">
    <property type="entry name" value="Cysteine proteinases"/>
    <property type="match status" value="1"/>
</dbReference>
<keyword evidence="3 7" id="KW-0378">Hydrolase</keyword>
<dbReference type="Pfam" id="PF08239">
    <property type="entry name" value="SH3_3"/>
    <property type="match status" value="2"/>
</dbReference>
<dbReference type="PROSITE" id="PS51781">
    <property type="entry name" value="SH3B"/>
    <property type="match status" value="2"/>
</dbReference>
<evidence type="ECO:0000313" key="8">
    <source>
        <dbReference type="Proteomes" id="UP000183995"/>
    </source>
</evidence>
<dbReference type="Gene3D" id="3.90.1720.10">
    <property type="entry name" value="endopeptidase domain like (from Nostoc punctiforme)"/>
    <property type="match status" value="1"/>
</dbReference>
<dbReference type="SMART" id="SM00287">
    <property type="entry name" value="SH3b"/>
    <property type="match status" value="2"/>
</dbReference>
<evidence type="ECO:0000313" key="7">
    <source>
        <dbReference type="EMBL" id="SHI13136.1"/>
    </source>
</evidence>
<dbReference type="EMBL" id="FQXV01000009">
    <property type="protein sequence ID" value="SHI13136.1"/>
    <property type="molecule type" value="Genomic_DNA"/>
</dbReference>